<keyword evidence="2" id="KW-1185">Reference proteome</keyword>
<name>A0A564XVQ6_HYMDI</name>
<organism evidence="1 2">
    <name type="scientific">Hymenolepis diminuta</name>
    <name type="common">Rat tapeworm</name>
    <dbReference type="NCBI Taxonomy" id="6216"/>
    <lineage>
        <taxon>Eukaryota</taxon>
        <taxon>Metazoa</taxon>
        <taxon>Spiralia</taxon>
        <taxon>Lophotrochozoa</taxon>
        <taxon>Platyhelminthes</taxon>
        <taxon>Cestoda</taxon>
        <taxon>Eucestoda</taxon>
        <taxon>Cyclophyllidea</taxon>
        <taxon>Hymenolepididae</taxon>
        <taxon>Hymenolepis</taxon>
    </lineage>
</organism>
<reference evidence="1 2" key="1">
    <citation type="submission" date="2019-07" db="EMBL/GenBank/DDBJ databases">
        <authorList>
            <person name="Jastrzebski P J."/>
            <person name="Paukszto L."/>
            <person name="Jastrzebski P J."/>
        </authorList>
    </citation>
    <scope>NUCLEOTIDE SEQUENCE [LARGE SCALE GENOMIC DNA]</scope>
    <source>
        <strain evidence="1 2">WMS-il1</strain>
    </source>
</reference>
<gene>
    <name evidence="1" type="ORF">WMSIL1_LOCUS110</name>
</gene>
<evidence type="ECO:0000313" key="2">
    <source>
        <dbReference type="Proteomes" id="UP000321570"/>
    </source>
</evidence>
<protein>
    <submittedName>
        <fullName evidence="1">Uncharacterized protein</fullName>
    </submittedName>
</protein>
<accession>A0A564XVQ6</accession>
<evidence type="ECO:0000313" key="1">
    <source>
        <dbReference type="EMBL" id="VUZ38648.1"/>
    </source>
</evidence>
<sequence>MIREHCGDHFATYFQGRVYVAGRGENVNAMEMLDVQAGAQWTMTSFGLRPRLQIYSIARAIVIK</sequence>
<dbReference type="EMBL" id="CABIJS010000004">
    <property type="protein sequence ID" value="VUZ38648.1"/>
    <property type="molecule type" value="Genomic_DNA"/>
</dbReference>
<proteinExistence type="predicted"/>
<dbReference type="Proteomes" id="UP000321570">
    <property type="component" value="Unassembled WGS sequence"/>
</dbReference>
<dbReference type="AlphaFoldDB" id="A0A564XVQ6"/>